<evidence type="ECO:0000256" key="2">
    <source>
        <dbReference type="SAM" id="Phobius"/>
    </source>
</evidence>
<evidence type="ECO:0000256" key="1">
    <source>
        <dbReference type="SAM" id="MobiDB-lite"/>
    </source>
</evidence>
<feature type="compositionally biased region" description="Basic and acidic residues" evidence="1">
    <location>
        <begin position="133"/>
        <end position="146"/>
    </location>
</feature>
<evidence type="ECO:0000313" key="4">
    <source>
        <dbReference type="Proteomes" id="UP000276133"/>
    </source>
</evidence>
<proteinExistence type="predicted"/>
<name>A0A3M7QPL2_BRAPC</name>
<dbReference type="OrthoDB" id="10241914at2759"/>
<feature type="region of interest" description="Disordered" evidence="1">
    <location>
        <begin position="79"/>
        <end position="234"/>
    </location>
</feature>
<keyword evidence="4" id="KW-1185">Reference proteome</keyword>
<dbReference type="Proteomes" id="UP000276133">
    <property type="component" value="Unassembled WGS sequence"/>
</dbReference>
<feature type="compositionally biased region" description="Basic residues" evidence="1">
    <location>
        <begin position="371"/>
        <end position="382"/>
    </location>
</feature>
<protein>
    <submittedName>
        <fullName evidence="3">Uncharacterized protein</fullName>
    </submittedName>
</protein>
<feature type="compositionally biased region" description="Basic and acidic residues" evidence="1">
    <location>
        <begin position="88"/>
        <end position="118"/>
    </location>
</feature>
<sequence length="522" mass="60858">MKTKIFDKSSFLLTNPHKSFQKTNYIPAKINILSIILNNLVICWVIVDEKFCILNNFDSQAGFFETKLSKKIRDFEITEAQDQPIDGSGEKNKKSERSEEKRSGSRKTSDSGHAKEEPSEPGDQNDGDGDQEDRDKKRQEKNKDIETDQSEDEESDLEEYSGDYSEDDQPEKQREDIKKARKKIFRSRNEESSEQEPEEETEEEKPKSSRAKAPRRRSKGEESEEMAQRSDEEKEILHQYYRAVGHSKAYHGSLEPGSVIEAFTDEEKKVIRRFLHQIGLKGRQVRTRRQEEESEGEDQQKSSPVPTPRKGESPEMAKRSPKEKEMIKEYYHDIGKQRGGKQPKGSVIEKYPEEKQIVIREFLHEIGGKGPKGRKLKGKKFNRRDVEIEKEEEDQKEQPRTSTTTPEKKTFSRKSSRGIQEQIKREKESEAEAEVEQPETVTPKKRGRPRKKSEADEKQKKRKSIEKQQGDVEIKEAMRKVEEKKDKENEQPRSPVFKVRVEGDKKTKVEKRPFAERNLNEK</sequence>
<dbReference type="AlphaFoldDB" id="A0A3M7QPL2"/>
<keyword evidence="2" id="KW-0812">Transmembrane</keyword>
<feature type="compositionally biased region" description="Basic and acidic residues" evidence="1">
    <location>
        <begin position="499"/>
        <end position="522"/>
    </location>
</feature>
<feature type="transmembrane region" description="Helical" evidence="2">
    <location>
        <begin position="28"/>
        <end position="47"/>
    </location>
</feature>
<keyword evidence="2" id="KW-1133">Transmembrane helix</keyword>
<comment type="caution">
    <text evidence="3">The sequence shown here is derived from an EMBL/GenBank/DDBJ whole genome shotgun (WGS) entry which is preliminary data.</text>
</comment>
<feature type="compositionally biased region" description="Basic residues" evidence="1">
    <location>
        <begin position="208"/>
        <end position="218"/>
    </location>
</feature>
<feature type="compositionally biased region" description="Basic and acidic residues" evidence="1">
    <location>
        <begin position="309"/>
        <end position="336"/>
    </location>
</feature>
<feature type="compositionally biased region" description="Acidic residues" evidence="1">
    <location>
        <begin position="147"/>
        <end position="169"/>
    </location>
</feature>
<feature type="region of interest" description="Disordered" evidence="1">
    <location>
        <begin position="278"/>
        <end position="522"/>
    </location>
</feature>
<evidence type="ECO:0000313" key="3">
    <source>
        <dbReference type="EMBL" id="RNA13011.1"/>
    </source>
</evidence>
<feature type="compositionally biased region" description="Acidic residues" evidence="1">
    <location>
        <begin position="192"/>
        <end position="203"/>
    </location>
</feature>
<keyword evidence="2" id="KW-0472">Membrane</keyword>
<organism evidence="3 4">
    <name type="scientific">Brachionus plicatilis</name>
    <name type="common">Marine rotifer</name>
    <name type="synonym">Brachionus muelleri</name>
    <dbReference type="NCBI Taxonomy" id="10195"/>
    <lineage>
        <taxon>Eukaryota</taxon>
        <taxon>Metazoa</taxon>
        <taxon>Spiralia</taxon>
        <taxon>Gnathifera</taxon>
        <taxon>Rotifera</taxon>
        <taxon>Eurotatoria</taxon>
        <taxon>Monogononta</taxon>
        <taxon>Pseudotrocha</taxon>
        <taxon>Ploima</taxon>
        <taxon>Brachionidae</taxon>
        <taxon>Brachionus</taxon>
    </lineage>
</organism>
<feature type="compositionally biased region" description="Acidic residues" evidence="1">
    <location>
        <begin position="119"/>
        <end position="132"/>
    </location>
</feature>
<dbReference type="EMBL" id="REGN01005529">
    <property type="protein sequence ID" value="RNA13011.1"/>
    <property type="molecule type" value="Genomic_DNA"/>
</dbReference>
<feature type="compositionally biased region" description="Basic and acidic residues" evidence="1">
    <location>
        <begin position="350"/>
        <end position="367"/>
    </location>
</feature>
<accession>A0A3M7QPL2</accession>
<gene>
    <name evidence="3" type="ORF">BpHYR1_043791</name>
</gene>
<reference evidence="3 4" key="1">
    <citation type="journal article" date="2018" name="Sci. Rep.">
        <title>Genomic signatures of local adaptation to the degree of environmental predictability in rotifers.</title>
        <authorList>
            <person name="Franch-Gras L."/>
            <person name="Hahn C."/>
            <person name="Garcia-Roger E.M."/>
            <person name="Carmona M.J."/>
            <person name="Serra M."/>
            <person name="Gomez A."/>
        </authorList>
    </citation>
    <scope>NUCLEOTIDE SEQUENCE [LARGE SCALE GENOMIC DNA]</scope>
    <source>
        <strain evidence="3">HYR1</strain>
    </source>
</reference>
<feature type="compositionally biased region" description="Basic and acidic residues" evidence="1">
    <location>
        <begin position="452"/>
        <end position="491"/>
    </location>
</feature>